<keyword evidence="1" id="KW-1133">Transmembrane helix</keyword>
<organism evidence="2 3">
    <name type="scientific">Candidatus Giovannonibacteria bacterium GW2011_GWA2_44_26</name>
    <dbReference type="NCBI Taxonomy" id="1618648"/>
    <lineage>
        <taxon>Bacteria</taxon>
        <taxon>Candidatus Giovannoniibacteriota</taxon>
    </lineage>
</organism>
<feature type="transmembrane region" description="Helical" evidence="1">
    <location>
        <begin position="12"/>
        <end position="34"/>
    </location>
</feature>
<feature type="transmembrane region" description="Helical" evidence="1">
    <location>
        <begin position="353"/>
        <end position="373"/>
    </location>
</feature>
<comment type="caution">
    <text evidence="2">The sequence shown here is derived from an EMBL/GenBank/DDBJ whole genome shotgun (WGS) entry which is preliminary data.</text>
</comment>
<feature type="transmembrane region" description="Helical" evidence="1">
    <location>
        <begin position="204"/>
        <end position="237"/>
    </location>
</feature>
<feature type="transmembrane region" description="Helical" evidence="1">
    <location>
        <begin position="143"/>
        <end position="165"/>
    </location>
</feature>
<feature type="transmembrane region" description="Helical" evidence="1">
    <location>
        <begin position="293"/>
        <end position="311"/>
    </location>
</feature>
<reference evidence="2 3" key="1">
    <citation type="journal article" date="2015" name="Nature">
        <title>rRNA introns, odd ribosomes, and small enigmatic genomes across a large radiation of phyla.</title>
        <authorList>
            <person name="Brown C.T."/>
            <person name="Hug L.A."/>
            <person name="Thomas B.C."/>
            <person name="Sharon I."/>
            <person name="Castelle C.J."/>
            <person name="Singh A."/>
            <person name="Wilkins M.J."/>
            <person name="Williams K.H."/>
            <person name="Banfield J.F."/>
        </authorList>
    </citation>
    <scope>NUCLEOTIDE SEQUENCE [LARGE SCALE GENOMIC DNA]</scope>
</reference>
<feature type="transmembrane region" description="Helical" evidence="1">
    <location>
        <begin position="323"/>
        <end position="341"/>
    </location>
</feature>
<keyword evidence="1" id="KW-0812">Transmembrane</keyword>
<feature type="transmembrane region" description="Helical" evidence="1">
    <location>
        <begin position="177"/>
        <end position="198"/>
    </location>
</feature>
<dbReference type="Proteomes" id="UP000033945">
    <property type="component" value="Unassembled WGS sequence"/>
</dbReference>
<sequence>MAKLIYQEHFWGILAAFIVGIICIAPQIVFIISLGDQYRGIPMMQTPNEEAYLAIIREVNEGHILAASFPFFEYKNSLPLLPPTIPIFYAFFAWLFNLNLVNLLIASKFILPAVLFFLVYLLIYKLEGEPAEWQGKLNAIAGGLAVVLGFDLVDYRTALSFLFGADSPQNFLIWTRPVNPISGAVLLFIFLIGLLELVEKNKKFWIWISGLALALMTASYVFSWTLALAVTGLLGLFYLVEKRFDAIRNLLKVVVLVIIFSLPYWIMVWSSSLAPGFVDAAGRIGTIYTHQPVLNKFLFFVLIIFATASFFFKKELKGNKPLWWLFSAAFILGGFIVYNHQILTGIDVWHYHYVFYTIPLGLVVLSLTLWHYLRPKLPSVWLAIVYVIIFSSSAFGIYTQMAVFGNNFQSYKDFQRHAALTDFLNSSGKNGCVVLSNKHDGLWPNFIPAFTSCDMYTSGEIENMVPRERLYHNYLVLLRLKGVAASEIDSYLKNNRNEAYGFLRSQIFDADVYPDAKFREAFGRLPANYREFLKKDFRDELFKYRLDYILSDGALRETVVKSLSLEKIFNVDNMFLYSFIK</sequence>
<gene>
    <name evidence="2" type="ORF">UW55_C0001G0014</name>
</gene>
<accession>A0A0G1IWG5</accession>
<keyword evidence="1" id="KW-0472">Membrane</keyword>
<feature type="transmembrane region" description="Helical" evidence="1">
    <location>
        <begin position="103"/>
        <end position="123"/>
    </location>
</feature>
<dbReference type="EMBL" id="LCIT01000001">
    <property type="protein sequence ID" value="KKT63721.1"/>
    <property type="molecule type" value="Genomic_DNA"/>
</dbReference>
<evidence type="ECO:0000313" key="3">
    <source>
        <dbReference type="Proteomes" id="UP000033945"/>
    </source>
</evidence>
<evidence type="ECO:0000313" key="2">
    <source>
        <dbReference type="EMBL" id="KKT63721.1"/>
    </source>
</evidence>
<proteinExistence type="predicted"/>
<evidence type="ECO:0000256" key="1">
    <source>
        <dbReference type="SAM" id="Phobius"/>
    </source>
</evidence>
<feature type="transmembrane region" description="Helical" evidence="1">
    <location>
        <begin position="380"/>
        <end position="398"/>
    </location>
</feature>
<name>A0A0G1IWG5_9BACT</name>
<feature type="transmembrane region" description="Helical" evidence="1">
    <location>
        <begin position="249"/>
        <end position="267"/>
    </location>
</feature>
<protein>
    <recommendedName>
        <fullName evidence="4">Glycosyltransferase RgtA/B/C/D-like domain-containing protein</fullName>
    </recommendedName>
</protein>
<evidence type="ECO:0008006" key="4">
    <source>
        <dbReference type="Google" id="ProtNLM"/>
    </source>
</evidence>
<feature type="transmembrane region" description="Helical" evidence="1">
    <location>
        <begin position="78"/>
        <end position="96"/>
    </location>
</feature>
<dbReference type="AlphaFoldDB" id="A0A0G1IWG5"/>